<name>A0A3B0X2X1_9ZZZZ</name>
<protein>
    <submittedName>
        <fullName evidence="1">Uncharacterized protein</fullName>
    </submittedName>
</protein>
<reference evidence="1" key="1">
    <citation type="submission" date="2018-06" db="EMBL/GenBank/DDBJ databases">
        <authorList>
            <person name="Zhirakovskaya E."/>
        </authorList>
    </citation>
    <scope>NUCLEOTIDE SEQUENCE</scope>
</reference>
<dbReference type="AlphaFoldDB" id="A0A3B0X2X1"/>
<organism evidence="1">
    <name type="scientific">hydrothermal vent metagenome</name>
    <dbReference type="NCBI Taxonomy" id="652676"/>
    <lineage>
        <taxon>unclassified sequences</taxon>
        <taxon>metagenomes</taxon>
        <taxon>ecological metagenomes</taxon>
    </lineage>
</organism>
<dbReference type="EMBL" id="UOFG01000065">
    <property type="protein sequence ID" value="VAW59090.1"/>
    <property type="molecule type" value="Genomic_DNA"/>
</dbReference>
<proteinExistence type="predicted"/>
<gene>
    <name evidence="1" type="ORF">MNBD_GAMMA11-2603</name>
</gene>
<evidence type="ECO:0000313" key="1">
    <source>
        <dbReference type="EMBL" id="VAW59090.1"/>
    </source>
</evidence>
<accession>A0A3B0X2X1</accession>
<sequence>MLDSTLEDTFGNRYSIRQTRQNTWQGSLQPLRFTDVNHAFAFVNRLRPPHGYWLRTVHALEKNALSSTRPRSRTAQSCPEHQVSEYLYRERLFVYELVDDSSSGNDIQKRSFEQSNGDRYTFSHVSALLGAATLQPVDLHTKAAAEEMLGKLASDEQQLDELADELNLSSPEEVGGGSSGEKIIAAIMAGEVIVSIKPKLSSPPEPEVLLDATAADRPADMVSSMAETVAEGVESSKADLKSQMGTLEKAAKEGIPFCEECEKARAAQAQAS</sequence>